<dbReference type="InterPro" id="IPR004197">
    <property type="entry name" value="Cellulase_Ig-like"/>
</dbReference>
<dbReference type="InterPro" id="IPR013783">
    <property type="entry name" value="Ig-like_fold"/>
</dbReference>
<keyword evidence="3" id="KW-0624">Polysaccharide degradation</keyword>
<sequence>MPKRSLLTAVSALTIALAAAPSLTFAQEDAALTLSDQGYFETDGVNVLVFSNWYDGLFADAKISGVEVIHHGQRVVTNGDVRLSATPGQWEPIGRFGERTVDEEAGVIEAHLSYPDEGFEYTIRAEATGDGAVTISVLSDEAVPDSLAGRAGFNLEFQPSAFWGKGYIADGEAGMLPRYPAGDMTLREDGARPDGAMAEPEAIATAQSFTMAPASPEDRISITSDGAPILLYDGRNQASNGWYVLRSVLPEGKSGTLLTWTIDASSIPGWTRDPVISHSQVGYTPNRDKVAVVELDRNDTPEESARVLKIGADGSETEAMVAPVEPWGEYLRYTYATIDFSDVTEPGLYVLAYGDHRTAPITIADDVYDDAWKPTMDVFFPVQMDHMFVNEAYRVWHGTAHMDDALQAPVNHEHHDLYAQGPTTDTKFEPMEHIPGLDVGGWFDAGDFDIRTQSQYGTVRSLVAGWEAFAPDRDETKVDWPRHRVDLHTPDGEPDMLQQIKHGTLQLVAQFDAVGHAIHGIVEPDLDQYTHLGDAVTKTDGLVYNAKLSPDEEKRGRSGKKDDRWAFTSKASALNYGSSAGLAAASRALRGYDDELADKALKIAEDTWAEEQGKEPDTYRHGNTTGGPLEAERFLAAAELFATTGKDEYEEAVIRLWPEAEAYYGFTADAAFRVLPDMPDTFRQTLREASEAWLVEMEEAKTENPFGVRITRGGWAGSGTVVNESLVQYQIHKAFPELVSAEEVLAGLDYVLGRHPGHDLSLVSAVGAKSKEVAYGNNRADFSFIAGGVVPGVLILKPDFPENKEDWPFFWGENEYVIPLGASYVELVAAARDLTSATGEGADAAGAP</sequence>
<dbReference type="SUPFAM" id="SSF81296">
    <property type="entry name" value="E set domains"/>
    <property type="match status" value="1"/>
</dbReference>
<accession>A0A840I373</accession>
<feature type="domain" description="Glycoside hydrolase family 9" evidence="5">
    <location>
        <begin position="396"/>
        <end position="770"/>
    </location>
</feature>
<feature type="domain" description="Cellulase Ig-like" evidence="6">
    <location>
        <begin position="275"/>
        <end position="356"/>
    </location>
</feature>
<dbReference type="InterPro" id="IPR012341">
    <property type="entry name" value="6hp_glycosidase-like_sf"/>
</dbReference>
<evidence type="ECO:0008006" key="9">
    <source>
        <dbReference type="Google" id="ProtNLM"/>
    </source>
</evidence>
<evidence type="ECO:0000256" key="1">
    <source>
        <dbReference type="ARBA" id="ARBA00007072"/>
    </source>
</evidence>
<evidence type="ECO:0000313" key="8">
    <source>
        <dbReference type="Proteomes" id="UP000563524"/>
    </source>
</evidence>
<dbReference type="Pfam" id="PF02927">
    <property type="entry name" value="CelD_N"/>
    <property type="match status" value="1"/>
</dbReference>
<dbReference type="Proteomes" id="UP000563524">
    <property type="component" value="Unassembled WGS sequence"/>
</dbReference>
<organism evidence="7 8">
    <name type="scientific">Parvularcula dongshanensis</name>
    <dbReference type="NCBI Taxonomy" id="1173995"/>
    <lineage>
        <taxon>Bacteria</taxon>
        <taxon>Pseudomonadati</taxon>
        <taxon>Pseudomonadota</taxon>
        <taxon>Alphaproteobacteria</taxon>
        <taxon>Parvularculales</taxon>
        <taxon>Parvularculaceae</taxon>
        <taxon>Parvularcula</taxon>
    </lineage>
</organism>
<dbReference type="InterPro" id="IPR008928">
    <property type="entry name" value="6-hairpin_glycosidase_sf"/>
</dbReference>
<feature type="signal peptide" evidence="4">
    <location>
        <begin position="1"/>
        <end position="26"/>
    </location>
</feature>
<feature type="chain" id="PRO_5032319962" description="Glycoside hydrolase" evidence="4">
    <location>
        <begin position="27"/>
        <end position="848"/>
    </location>
</feature>
<dbReference type="EMBL" id="JACHOB010000004">
    <property type="protein sequence ID" value="MBB4659456.1"/>
    <property type="molecule type" value="Genomic_DNA"/>
</dbReference>
<dbReference type="RefSeq" id="WP_183818080.1">
    <property type="nucleotide sequence ID" value="NZ_JACHOB010000004.1"/>
</dbReference>
<name>A0A840I373_9PROT</name>
<dbReference type="InterPro" id="IPR001701">
    <property type="entry name" value="Glyco_hydro_9"/>
</dbReference>
<dbReference type="CDD" id="cd02850">
    <property type="entry name" value="E_set_Cellulase_N"/>
    <property type="match status" value="1"/>
</dbReference>
<dbReference type="InterPro" id="IPR014756">
    <property type="entry name" value="Ig_E-set"/>
</dbReference>
<proteinExistence type="inferred from homology"/>
<dbReference type="GO" id="GO:0000272">
    <property type="term" value="P:polysaccharide catabolic process"/>
    <property type="evidence" value="ECO:0007669"/>
    <property type="project" value="UniProtKB-KW"/>
</dbReference>
<evidence type="ECO:0000259" key="5">
    <source>
        <dbReference type="Pfam" id="PF00759"/>
    </source>
</evidence>
<evidence type="ECO:0000313" key="7">
    <source>
        <dbReference type="EMBL" id="MBB4659456.1"/>
    </source>
</evidence>
<comment type="caution">
    <text evidence="7">The sequence shown here is derived from an EMBL/GenBank/DDBJ whole genome shotgun (WGS) entry which is preliminary data.</text>
</comment>
<protein>
    <recommendedName>
        <fullName evidence="9">Glycoside hydrolase</fullName>
    </recommendedName>
</protein>
<dbReference type="AlphaFoldDB" id="A0A840I373"/>
<evidence type="ECO:0000259" key="6">
    <source>
        <dbReference type="Pfam" id="PF02927"/>
    </source>
</evidence>
<dbReference type="SUPFAM" id="SSF48208">
    <property type="entry name" value="Six-hairpin glycosidases"/>
    <property type="match status" value="1"/>
</dbReference>
<evidence type="ECO:0000256" key="4">
    <source>
        <dbReference type="SAM" id="SignalP"/>
    </source>
</evidence>
<reference evidence="7 8" key="1">
    <citation type="submission" date="2020-08" db="EMBL/GenBank/DDBJ databases">
        <title>Genomic Encyclopedia of Type Strains, Phase IV (KMG-IV): sequencing the most valuable type-strain genomes for metagenomic binning, comparative biology and taxonomic classification.</title>
        <authorList>
            <person name="Goeker M."/>
        </authorList>
    </citation>
    <scope>NUCLEOTIDE SEQUENCE [LARGE SCALE GENOMIC DNA]</scope>
    <source>
        <strain evidence="7 8">DSM 102850</strain>
    </source>
</reference>
<comment type="similarity">
    <text evidence="1">Belongs to the glycosyl hydrolase 9 (cellulase E) family.</text>
</comment>
<dbReference type="Gene3D" id="1.50.10.10">
    <property type="match status" value="1"/>
</dbReference>
<dbReference type="Gene3D" id="2.60.40.10">
    <property type="entry name" value="Immunoglobulins"/>
    <property type="match status" value="1"/>
</dbReference>
<dbReference type="Pfam" id="PF00759">
    <property type="entry name" value="Glyco_hydro_9"/>
    <property type="match status" value="1"/>
</dbReference>
<evidence type="ECO:0000256" key="2">
    <source>
        <dbReference type="ARBA" id="ARBA00023277"/>
    </source>
</evidence>
<dbReference type="GO" id="GO:0008810">
    <property type="term" value="F:cellulase activity"/>
    <property type="evidence" value="ECO:0007669"/>
    <property type="project" value="InterPro"/>
</dbReference>
<keyword evidence="4" id="KW-0732">Signal</keyword>
<keyword evidence="8" id="KW-1185">Reference proteome</keyword>
<keyword evidence="2" id="KW-0119">Carbohydrate metabolism</keyword>
<evidence type="ECO:0000256" key="3">
    <source>
        <dbReference type="ARBA" id="ARBA00023326"/>
    </source>
</evidence>
<gene>
    <name evidence="7" type="ORF">GGQ59_001993</name>
</gene>